<feature type="signal peptide" evidence="1">
    <location>
        <begin position="1"/>
        <end position="21"/>
    </location>
</feature>
<evidence type="ECO:0000313" key="2">
    <source>
        <dbReference type="EMBL" id="NHF64183.1"/>
    </source>
</evidence>
<accession>A0A9E5JXJ9</accession>
<sequence>MTLVTALVLALGVTSTTAATAAPTAPSWDDVQSAKGDVEATQIAVSRILESVATMNAESEQRSYRT</sequence>
<dbReference type="Proteomes" id="UP000818266">
    <property type="component" value="Unassembled WGS sequence"/>
</dbReference>
<gene>
    <name evidence="2" type="ORF">FK219_013220</name>
</gene>
<reference evidence="2 3" key="1">
    <citation type="submission" date="2019-06" db="EMBL/GenBank/DDBJ databases">
        <authorList>
            <person name="De-Chao Zhang Q."/>
        </authorList>
    </citation>
    <scope>NUCLEOTIDE SEQUENCE [LARGE SCALE GENOMIC DNA]</scope>
    <source>
        <strain evidence="2 3">KN1116</strain>
    </source>
</reference>
<comment type="caution">
    <text evidence="2">The sequence shown here is derived from an EMBL/GenBank/DDBJ whole genome shotgun (WGS) entry which is preliminary data.</text>
</comment>
<dbReference type="RefSeq" id="WP_152584330.1">
    <property type="nucleotide sequence ID" value="NZ_JAVJUB010000061.1"/>
</dbReference>
<dbReference type="AlphaFoldDB" id="A0A9E5JXJ9"/>
<evidence type="ECO:0000313" key="3">
    <source>
        <dbReference type="Proteomes" id="UP000818266"/>
    </source>
</evidence>
<reference evidence="2 3" key="2">
    <citation type="submission" date="2020-03" db="EMBL/GenBank/DDBJ databases">
        <title>Chryseoglobus sp. isolated from a deep-sea seamount.</title>
        <authorList>
            <person name="Zhang D.-C."/>
        </authorList>
    </citation>
    <scope>NUCLEOTIDE SEQUENCE [LARGE SCALE GENOMIC DNA]</scope>
    <source>
        <strain evidence="2 3">KN1116</strain>
    </source>
</reference>
<dbReference type="EMBL" id="VIKT02000044">
    <property type="protein sequence ID" value="NHF64183.1"/>
    <property type="molecule type" value="Genomic_DNA"/>
</dbReference>
<protein>
    <submittedName>
        <fullName evidence="2">Uncharacterized protein</fullName>
    </submittedName>
</protein>
<evidence type="ECO:0000256" key="1">
    <source>
        <dbReference type="SAM" id="SignalP"/>
    </source>
</evidence>
<organism evidence="2 3">
    <name type="scientific">Microcella pacifica</name>
    <dbReference type="NCBI Taxonomy" id="2591847"/>
    <lineage>
        <taxon>Bacteria</taxon>
        <taxon>Bacillati</taxon>
        <taxon>Actinomycetota</taxon>
        <taxon>Actinomycetes</taxon>
        <taxon>Micrococcales</taxon>
        <taxon>Microbacteriaceae</taxon>
        <taxon>Microcella</taxon>
    </lineage>
</organism>
<proteinExistence type="predicted"/>
<name>A0A9E5JXJ9_9MICO</name>
<feature type="chain" id="PRO_5039571846" evidence="1">
    <location>
        <begin position="22"/>
        <end position="66"/>
    </location>
</feature>
<keyword evidence="1" id="KW-0732">Signal</keyword>
<keyword evidence="3" id="KW-1185">Reference proteome</keyword>